<dbReference type="InterPro" id="IPR001482">
    <property type="entry name" value="T2SS/T4SS_dom"/>
</dbReference>
<feature type="domain" description="Bacterial type II secretion system protein E" evidence="2">
    <location>
        <begin position="196"/>
        <end position="210"/>
    </location>
</feature>
<dbReference type="CDD" id="cd01131">
    <property type="entry name" value="PilT"/>
    <property type="match status" value="1"/>
</dbReference>
<dbReference type="InterPro" id="IPR003593">
    <property type="entry name" value="AAA+_ATPase"/>
</dbReference>
<dbReference type="PANTHER" id="PTHR30486:SF16">
    <property type="entry name" value="TWITCHING MOTILITY PROTEIN PILT"/>
    <property type="match status" value="1"/>
</dbReference>
<proteinExistence type="inferred from homology"/>
<dbReference type="EMBL" id="JAJCIS010000009">
    <property type="protein sequence ID" value="MCB7388203.1"/>
    <property type="molecule type" value="Genomic_DNA"/>
</dbReference>
<evidence type="ECO:0000256" key="1">
    <source>
        <dbReference type="ARBA" id="ARBA00006611"/>
    </source>
</evidence>
<dbReference type="SMART" id="SM00382">
    <property type="entry name" value="AAA"/>
    <property type="match status" value="1"/>
</dbReference>
<keyword evidence="4" id="KW-1185">Reference proteome</keyword>
<dbReference type="PROSITE" id="PS00662">
    <property type="entry name" value="T2SP_E"/>
    <property type="match status" value="1"/>
</dbReference>
<dbReference type="Gene3D" id="3.30.450.90">
    <property type="match status" value="1"/>
</dbReference>
<dbReference type="InterPro" id="IPR006321">
    <property type="entry name" value="PilT/PilU"/>
</dbReference>
<comment type="similarity">
    <text evidence="1">Belongs to the GSP E family.</text>
</comment>
<comment type="caution">
    <text evidence="3">The sequence shown here is derived from an EMBL/GenBank/DDBJ whole genome shotgun (WGS) entry which is preliminary data.</text>
</comment>
<evidence type="ECO:0000313" key="4">
    <source>
        <dbReference type="Proteomes" id="UP001299546"/>
    </source>
</evidence>
<dbReference type="InterPro" id="IPR050921">
    <property type="entry name" value="T4SS_GSP_E_ATPase"/>
</dbReference>
<dbReference type="Pfam" id="PF00437">
    <property type="entry name" value="T2SSE"/>
    <property type="match status" value="1"/>
</dbReference>
<accession>A0ABS8DID6</accession>
<reference evidence="3 4" key="1">
    <citation type="submission" date="2021-10" db="EMBL/GenBank/DDBJ databases">
        <title>Collection of gut derived symbiotic bacterial strains cultured from healthy donors.</title>
        <authorList>
            <person name="Lin H."/>
            <person name="Littmann E."/>
            <person name="Kohout C."/>
            <person name="Pamer E.G."/>
        </authorList>
    </citation>
    <scope>NUCLEOTIDE SEQUENCE [LARGE SCALE GENOMIC DNA]</scope>
    <source>
        <strain evidence="3 4">DFI.1.165</strain>
    </source>
</reference>
<evidence type="ECO:0000313" key="3">
    <source>
        <dbReference type="EMBL" id="MCB7388203.1"/>
    </source>
</evidence>
<dbReference type="RefSeq" id="WP_066738588.1">
    <property type="nucleotide sequence ID" value="NZ_JAJCIQ010000009.1"/>
</dbReference>
<dbReference type="InterPro" id="IPR027417">
    <property type="entry name" value="P-loop_NTPase"/>
</dbReference>
<gene>
    <name evidence="3" type="ORF">LIZ65_13005</name>
</gene>
<evidence type="ECO:0000259" key="2">
    <source>
        <dbReference type="PROSITE" id="PS00662"/>
    </source>
</evidence>
<dbReference type="Gene3D" id="3.40.50.300">
    <property type="entry name" value="P-loop containing nucleotide triphosphate hydrolases"/>
    <property type="match status" value="1"/>
</dbReference>
<dbReference type="Proteomes" id="UP001299546">
    <property type="component" value="Unassembled WGS sequence"/>
</dbReference>
<protein>
    <submittedName>
        <fullName evidence="3">PilT/PilU family type 4a pilus ATPase</fullName>
    </submittedName>
</protein>
<sequence length="354" mass="39254">MDVINLLEKAVADRASDIFIVAGLPASCRTNGVIVRESEERLMPPETRELLNQIYHLADDRDMTDLLQNGDDDFSFAVKGLSRFRVSAYKQRGTLSAVVRVITFQLPSPEEIGIPPKIIEFGQLSKGLVLVTGPAGSGKSTTLACLVDHINQTREKHIITLEDPIEYLHSHKKSIVSQREINVDTDSYVTALRASLRQSPDIILLGEMRDYETIDVAMTAAETGHLIISTLHTIGAANTIDRIIDVFPANQQRQIAVQLSMVLQAVISQQLVPDKNGNVIPVFEIMTVTPAIRNMIRDNKIPQIDGIVYSSNREDMIAMDTNLLKLYQEGHITAETTIAYASNPEMVKKKMGVH</sequence>
<dbReference type="SUPFAM" id="SSF52540">
    <property type="entry name" value="P-loop containing nucleoside triphosphate hydrolases"/>
    <property type="match status" value="1"/>
</dbReference>
<dbReference type="NCBIfam" id="TIGR01420">
    <property type="entry name" value="pilT_fam"/>
    <property type="match status" value="1"/>
</dbReference>
<dbReference type="PANTHER" id="PTHR30486">
    <property type="entry name" value="TWITCHING MOTILITY PROTEIN PILT"/>
    <property type="match status" value="1"/>
</dbReference>
<organism evidence="3 4">
    <name type="scientific">Bariatricus massiliensis</name>
    <dbReference type="NCBI Taxonomy" id="1745713"/>
    <lineage>
        <taxon>Bacteria</taxon>
        <taxon>Bacillati</taxon>
        <taxon>Bacillota</taxon>
        <taxon>Clostridia</taxon>
        <taxon>Lachnospirales</taxon>
        <taxon>Lachnospiraceae</taxon>
        <taxon>Bariatricus</taxon>
    </lineage>
</organism>
<name>A0ABS8DID6_9FIRM</name>